<evidence type="ECO:0000313" key="8">
    <source>
        <dbReference type="Proteomes" id="UP000824130"/>
    </source>
</evidence>
<organism evidence="7 8">
    <name type="scientific">Candidatus Allocopromorpha excrementipullorum</name>
    <dbReference type="NCBI Taxonomy" id="2840743"/>
    <lineage>
        <taxon>Bacteria</taxon>
        <taxon>Bacillati</taxon>
        <taxon>Bacillota</taxon>
        <taxon>Clostridia</taxon>
        <taxon>Eubacteriales</taxon>
        <taxon>Eubacteriaceae</taxon>
        <taxon>Eubacteriaceae incertae sedis</taxon>
        <taxon>Candidatus Allocopromorpha</taxon>
    </lineage>
</organism>
<evidence type="ECO:0000256" key="6">
    <source>
        <dbReference type="SAM" id="Phobius"/>
    </source>
</evidence>
<gene>
    <name evidence="7" type="ORF">IAD25_08195</name>
</gene>
<feature type="transmembrane region" description="Helical" evidence="6">
    <location>
        <begin position="89"/>
        <end position="107"/>
    </location>
</feature>
<protein>
    <submittedName>
        <fullName evidence="7">ABC transporter permease</fullName>
    </submittedName>
</protein>
<feature type="transmembrane region" description="Helical" evidence="6">
    <location>
        <begin position="20"/>
        <end position="44"/>
    </location>
</feature>
<sequence length="357" mass="38968">MNFIRLTKRDDLPKSKEIMITVLAVLLSMVFAGIILAIFGFNPFHIFKEVILGAVGTELRIKQTIVKAVPLIITSLGIIVAFKMKFWNIGAEGQITMGALGAAWVALNLSPDTPQPLMLLMMMAAAALCGSIWAFIPAIFKAKLGTNETIFTLMMNYVAIKFVTYLQYGPWRDPSVNGFPRIEMFPDSARLPVLGGIHIGWIFAILATVAVYFFMKHTKKGYEIAVVGESIETARYAGMNISRIIITAMIVSGGLCGITGMIQASAVEKTLVYGIANNYGFTAIIPAWLSKLNAVSAFIICIAFAVLLQGGDYIQIALGVSSSVADIVQGLILFFILGSEFFMRYKVHIGRNKEEVA</sequence>
<reference evidence="7" key="2">
    <citation type="journal article" date="2021" name="PeerJ">
        <title>Extensive microbial diversity within the chicken gut microbiome revealed by metagenomics and culture.</title>
        <authorList>
            <person name="Gilroy R."/>
            <person name="Ravi A."/>
            <person name="Getino M."/>
            <person name="Pursley I."/>
            <person name="Horton D.L."/>
            <person name="Alikhan N.F."/>
            <person name="Baker D."/>
            <person name="Gharbi K."/>
            <person name="Hall N."/>
            <person name="Watson M."/>
            <person name="Adriaenssens E.M."/>
            <person name="Foster-Nyarko E."/>
            <person name="Jarju S."/>
            <person name="Secka A."/>
            <person name="Antonio M."/>
            <person name="Oren A."/>
            <person name="Chaudhuri R.R."/>
            <person name="La Ragione R."/>
            <person name="Hildebrand F."/>
            <person name="Pallen M.J."/>
        </authorList>
    </citation>
    <scope>NUCLEOTIDE SEQUENCE</scope>
    <source>
        <strain evidence="7">ChiSjej4B22-8349</strain>
    </source>
</reference>
<name>A0A9D1N855_9FIRM</name>
<dbReference type="EMBL" id="DVOB01000173">
    <property type="protein sequence ID" value="HIU96666.1"/>
    <property type="molecule type" value="Genomic_DNA"/>
</dbReference>
<feature type="transmembrane region" description="Helical" evidence="6">
    <location>
        <begin position="244"/>
        <end position="264"/>
    </location>
</feature>
<evidence type="ECO:0000256" key="1">
    <source>
        <dbReference type="ARBA" id="ARBA00004651"/>
    </source>
</evidence>
<comment type="subcellular location">
    <subcellularLocation>
        <location evidence="1">Cell membrane</location>
        <topology evidence="1">Multi-pass membrane protein</topology>
    </subcellularLocation>
</comment>
<evidence type="ECO:0000256" key="3">
    <source>
        <dbReference type="ARBA" id="ARBA00022692"/>
    </source>
</evidence>
<feature type="transmembrane region" description="Helical" evidence="6">
    <location>
        <begin position="296"/>
        <end position="318"/>
    </location>
</feature>
<keyword evidence="4 6" id="KW-1133">Transmembrane helix</keyword>
<accession>A0A9D1N855</accession>
<comment type="caution">
    <text evidence="7">The sequence shown here is derived from an EMBL/GenBank/DDBJ whole genome shotgun (WGS) entry which is preliminary data.</text>
</comment>
<feature type="transmembrane region" description="Helical" evidence="6">
    <location>
        <begin position="64"/>
        <end position="82"/>
    </location>
</feature>
<dbReference type="GO" id="GO:0005886">
    <property type="term" value="C:plasma membrane"/>
    <property type="evidence" value="ECO:0007669"/>
    <property type="project" value="UniProtKB-SubCell"/>
</dbReference>
<keyword evidence="5 6" id="KW-0472">Membrane</keyword>
<evidence type="ECO:0000256" key="4">
    <source>
        <dbReference type="ARBA" id="ARBA00022989"/>
    </source>
</evidence>
<dbReference type="PANTHER" id="PTHR47089:SF1">
    <property type="entry name" value="GUANOSINE ABC TRANSPORTER PERMEASE PROTEIN NUPP"/>
    <property type="match status" value="1"/>
</dbReference>
<proteinExistence type="predicted"/>
<dbReference type="GO" id="GO:0022857">
    <property type="term" value="F:transmembrane transporter activity"/>
    <property type="evidence" value="ECO:0007669"/>
    <property type="project" value="InterPro"/>
</dbReference>
<keyword evidence="2" id="KW-1003">Cell membrane</keyword>
<dbReference type="Proteomes" id="UP000824130">
    <property type="component" value="Unassembled WGS sequence"/>
</dbReference>
<dbReference type="AlphaFoldDB" id="A0A9D1N855"/>
<reference evidence="7" key="1">
    <citation type="submission" date="2020-10" db="EMBL/GenBank/DDBJ databases">
        <authorList>
            <person name="Gilroy R."/>
        </authorList>
    </citation>
    <scope>NUCLEOTIDE SEQUENCE</scope>
    <source>
        <strain evidence="7">ChiSjej4B22-8349</strain>
    </source>
</reference>
<feature type="transmembrane region" description="Helical" evidence="6">
    <location>
        <begin position="191"/>
        <end position="214"/>
    </location>
</feature>
<feature type="transmembrane region" description="Helical" evidence="6">
    <location>
        <begin position="324"/>
        <end position="343"/>
    </location>
</feature>
<dbReference type="Pfam" id="PF02653">
    <property type="entry name" value="BPD_transp_2"/>
    <property type="match status" value="1"/>
</dbReference>
<dbReference type="PANTHER" id="PTHR47089">
    <property type="entry name" value="ABC TRANSPORTER, PERMEASE PROTEIN"/>
    <property type="match status" value="1"/>
</dbReference>
<evidence type="ECO:0000256" key="5">
    <source>
        <dbReference type="ARBA" id="ARBA00023136"/>
    </source>
</evidence>
<feature type="transmembrane region" description="Helical" evidence="6">
    <location>
        <begin position="152"/>
        <end position="171"/>
    </location>
</feature>
<keyword evidence="3 6" id="KW-0812">Transmembrane</keyword>
<dbReference type="InterPro" id="IPR001851">
    <property type="entry name" value="ABC_transp_permease"/>
</dbReference>
<evidence type="ECO:0000256" key="2">
    <source>
        <dbReference type="ARBA" id="ARBA00022475"/>
    </source>
</evidence>
<feature type="transmembrane region" description="Helical" evidence="6">
    <location>
        <begin position="119"/>
        <end position="140"/>
    </location>
</feature>
<evidence type="ECO:0000313" key="7">
    <source>
        <dbReference type="EMBL" id="HIU96666.1"/>
    </source>
</evidence>
<dbReference type="CDD" id="cd06580">
    <property type="entry name" value="TM_PBP1_transp_TpRbsC_like"/>
    <property type="match status" value="1"/>
</dbReference>